<name>A0A380LLL5_9FIRM</name>
<accession>A0A380LLL5</accession>
<organism evidence="1 2">
    <name type="scientific">Faecalicoccus pleomorphus</name>
    <dbReference type="NCBI Taxonomy" id="1323"/>
    <lineage>
        <taxon>Bacteria</taxon>
        <taxon>Bacillati</taxon>
        <taxon>Bacillota</taxon>
        <taxon>Erysipelotrichia</taxon>
        <taxon>Erysipelotrichales</taxon>
        <taxon>Erysipelotrichaceae</taxon>
        <taxon>Faecalicoccus</taxon>
    </lineage>
</organism>
<reference evidence="1 2" key="1">
    <citation type="submission" date="2018-06" db="EMBL/GenBank/DDBJ databases">
        <authorList>
            <consortium name="Pathogen Informatics"/>
            <person name="Doyle S."/>
        </authorList>
    </citation>
    <scope>NUCLEOTIDE SEQUENCE [LARGE SCALE GENOMIC DNA]</scope>
    <source>
        <strain evidence="1 2">NCTC11087</strain>
    </source>
</reference>
<proteinExistence type="predicted"/>
<protein>
    <submittedName>
        <fullName evidence="1">Uncharacterized protein</fullName>
    </submittedName>
</protein>
<evidence type="ECO:0000313" key="2">
    <source>
        <dbReference type="Proteomes" id="UP000255523"/>
    </source>
</evidence>
<dbReference type="EMBL" id="UHFX01000003">
    <property type="protein sequence ID" value="SUO04689.1"/>
    <property type="molecule type" value="Genomic_DNA"/>
</dbReference>
<evidence type="ECO:0000313" key="1">
    <source>
        <dbReference type="EMBL" id="SUO04689.1"/>
    </source>
</evidence>
<dbReference type="Gene3D" id="3.30.2320.50">
    <property type="match status" value="1"/>
</dbReference>
<dbReference type="AlphaFoldDB" id="A0A380LLL5"/>
<gene>
    <name evidence="1" type="ORF">NCTC11087_01615</name>
</gene>
<sequence length="30" mass="3596">MHEMEITQHILQDVLQIAKEHQAKKSPKFH</sequence>
<dbReference type="Proteomes" id="UP000255523">
    <property type="component" value="Unassembled WGS sequence"/>
</dbReference>
<keyword evidence="2" id="KW-1185">Reference proteome</keyword>